<dbReference type="RefSeq" id="WP_160754619.1">
    <property type="nucleotide sequence ID" value="NZ_WTYL01000001.1"/>
</dbReference>
<proteinExistence type="predicted"/>
<protein>
    <submittedName>
        <fullName evidence="1">Uncharacterized protein</fullName>
    </submittedName>
</protein>
<evidence type="ECO:0000313" key="1">
    <source>
        <dbReference type="EMBL" id="MXP42965.1"/>
    </source>
</evidence>
<dbReference type="Proteomes" id="UP000431922">
    <property type="component" value="Unassembled WGS sequence"/>
</dbReference>
<name>A0A845AXI3_9SPHN</name>
<dbReference type="EMBL" id="WTYL01000001">
    <property type="protein sequence ID" value="MXP42965.1"/>
    <property type="molecule type" value="Genomic_DNA"/>
</dbReference>
<accession>A0A845AXI3</accession>
<keyword evidence="2" id="KW-1185">Reference proteome</keyword>
<comment type="caution">
    <text evidence="1">The sequence shown here is derived from an EMBL/GenBank/DDBJ whole genome shotgun (WGS) entry which is preliminary data.</text>
</comment>
<evidence type="ECO:0000313" key="2">
    <source>
        <dbReference type="Proteomes" id="UP000431922"/>
    </source>
</evidence>
<sequence length="63" mass="7038">MNVTGFHGRKARTKNEMMTALRSMLIMRRSLDGIAADSIARSYGVSIPVAEQMIADERKRRAA</sequence>
<dbReference type="AlphaFoldDB" id="A0A845AXI3"/>
<gene>
    <name evidence="1" type="ORF">GRI65_00680</name>
</gene>
<reference evidence="1 2" key="1">
    <citation type="submission" date="2019-12" db="EMBL/GenBank/DDBJ databases">
        <title>Genomic-based taxomic classification of the family Erythrobacteraceae.</title>
        <authorList>
            <person name="Xu L."/>
        </authorList>
    </citation>
    <scope>NUCLEOTIDE SEQUENCE [LARGE SCALE GENOMIC DNA]</scope>
    <source>
        <strain evidence="1 2">KCTC 42453</strain>
    </source>
</reference>
<organism evidence="1 2">
    <name type="scientific">Allopontixanthobacter sediminis</name>
    <dbReference type="NCBI Taxonomy" id="1689985"/>
    <lineage>
        <taxon>Bacteria</taxon>
        <taxon>Pseudomonadati</taxon>
        <taxon>Pseudomonadota</taxon>
        <taxon>Alphaproteobacteria</taxon>
        <taxon>Sphingomonadales</taxon>
        <taxon>Erythrobacteraceae</taxon>
        <taxon>Allopontixanthobacter</taxon>
    </lineage>
</organism>